<feature type="compositionally biased region" description="Polar residues" evidence="1">
    <location>
        <begin position="315"/>
        <end position="329"/>
    </location>
</feature>
<evidence type="ECO:0000313" key="2">
    <source>
        <dbReference type="RefSeq" id="XP_028153774.1"/>
    </source>
</evidence>
<reference evidence="2" key="1">
    <citation type="submission" date="2025-08" db="UniProtKB">
        <authorList>
            <consortium name="RefSeq"/>
        </authorList>
    </citation>
    <scope>IDENTIFICATION</scope>
    <source>
        <tissue evidence="2">Whole insect</tissue>
    </source>
</reference>
<dbReference type="PANTHER" id="PTHR34239">
    <property type="entry name" value="APPLE DOMAIN-CONTAINING PROTEIN"/>
    <property type="match status" value="1"/>
</dbReference>
<gene>
    <name evidence="2" type="primary">LOC114347250</name>
</gene>
<feature type="region of interest" description="Disordered" evidence="1">
    <location>
        <begin position="315"/>
        <end position="350"/>
    </location>
</feature>
<dbReference type="AlphaFoldDB" id="A0A6P7GW90"/>
<feature type="non-terminal residue" evidence="2">
    <location>
        <position position="350"/>
    </location>
</feature>
<protein>
    <submittedName>
        <fullName evidence="2">Uncharacterized protein LOC114347250</fullName>
    </submittedName>
</protein>
<accession>A0A6P7GW90</accession>
<name>A0A6P7GW90_DIAVI</name>
<dbReference type="PANTHER" id="PTHR34239:SF2">
    <property type="entry name" value="TRANSPOSABLE ELEMENT P TRANSPOSASE_THAP9 CONSERVED DOMAIN-CONTAINING PROTEIN"/>
    <property type="match status" value="1"/>
</dbReference>
<dbReference type="RefSeq" id="XP_028153774.1">
    <property type="nucleotide sequence ID" value="XM_028297973.1"/>
</dbReference>
<proteinExistence type="predicted"/>
<organism evidence="2">
    <name type="scientific">Diabrotica virgifera virgifera</name>
    <name type="common">western corn rootworm</name>
    <dbReference type="NCBI Taxonomy" id="50390"/>
    <lineage>
        <taxon>Eukaryota</taxon>
        <taxon>Metazoa</taxon>
        <taxon>Ecdysozoa</taxon>
        <taxon>Arthropoda</taxon>
        <taxon>Hexapoda</taxon>
        <taxon>Insecta</taxon>
        <taxon>Pterygota</taxon>
        <taxon>Neoptera</taxon>
        <taxon>Endopterygota</taxon>
        <taxon>Coleoptera</taxon>
        <taxon>Polyphaga</taxon>
        <taxon>Cucujiformia</taxon>
        <taxon>Chrysomeloidea</taxon>
        <taxon>Chrysomelidae</taxon>
        <taxon>Galerucinae</taxon>
        <taxon>Diabroticina</taxon>
        <taxon>Diabroticites</taxon>
        <taxon>Diabrotica</taxon>
    </lineage>
</organism>
<evidence type="ECO:0000256" key="1">
    <source>
        <dbReference type="SAM" id="MobiDB-lite"/>
    </source>
</evidence>
<sequence>MPKRSSKGDCLSRKRQKCEELQRKLIKLREEICESDPDERQTEGQNNITETIVEVHSPPASLNNTESEIQCNLSIIEELGASEELQQAVPIEESQQQTEDFFIGEILTQKESISLNMIKLIGDDPLKTNLNASEMLPDVAKRLNYSLSKGLDKSIVGKLIEKFLPATNCERLCPPPLNPEIVSAIKDKNKIREDKYLQIMQTILAASIMALYKEVELGLNEKRNIETIANSINLNKEVFYKMSLHRRFLLSSSLNLKFKKLLDEQPIDKYLFGENLIEILKESKDTRSAAFQVSSIMKPQKATFYPKTVPQRQAVFSTQHPTRVLSESDTNSRADHSTKTQPEQPGGHTK</sequence>
<dbReference type="InParanoid" id="A0A6P7GW90"/>